<accession>A0A6A4W5N6</accession>
<evidence type="ECO:0000256" key="6">
    <source>
        <dbReference type="RuleBase" id="RU000682"/>
    </source>
</evidence>
<evidence type="ECO:0000313" key="10">
    <source>
        <dbReference type="Proteomes" id="UP000440578"/>
    </source>
</evidence>
<name>A0A6A4W5N6_AMPAM</name>
<evidence type="ECO:0000256" key="1">
    <source>
        <dbReference type="ARBA" id="ARBA00004123"/>
    </source>
</evidence>
<protein>
    <submittedName>
        <fullName evidence="9">Aristaless-related homeobox protein</fullName>
    </submittedName>
</protein>
<comment type="subcellular location">
    <subcellularLocation>
        <location evidence="1 5 6">Nucleus</location>
    </subcellularLocation>
</comment>
<dbReference type="PROSITE" id="PS50071">
    <property type="entry name" value="HOMEOBOX_2"/>
    <property type="match status" value="1"/>
</dbReference>
<dbReference type="Gene3D" id="1.10.10.60">
    <property type="entry name" value="Homeodomain-like"/>
    <property type="match status" value="1"/>
</dbReference>
<keyword evidence="10" id="KW-1185">Reference proteome</keyword>
<keyword evidence="4 5" id="KW-0539">Nucleus</keyword>
<dbReference type="Proteomes" id="UP000440578">
    <property type="component" value="Unassembled WGS sequence"/>
</dbReference>
<dbReference type="InterPro" id="IPR001356">
    <property type="entry name" value="HD"/>
</dbReference>
<dbReference type="EMBL" id="VIIS01001505">
    <property type="protein sequence ID" value="KAF0297211.1"/>
    <property type="molecule type" value="Genomic_DNA"/>
</dbReference>
<sequence>MLPWTSRCVELPVSVSETLRRALRDTRSVSPEGLLDDLTTIHTASGDVITLTSLSGPLKRKQRRYRTTFTSQQLHQLERAFQATHYPDVVLREQIAASADLTEARVQVWFQNRRAKWRKGENVTYKQLTASSSVCAAGGSSEPGPLNQVAPPEDHRPPTSAPLISLSDLTKDLMLPLEPTPPVLTPTITIGDGLPAPLSTLCPGLDWTTAVPFSAPDGAVFSELLTVASSHQSALVTAADGRHQLVYTQTDGTEPQSVFVHPEQTSTEQTPYLSAAVDGQTEYGDTDEDETLPWHHRRRLDRHRCRRVVRVCVASSSLYRSRAAVGGLVYRVARLK</sequence>
<feature type="domain" description="Homeobox" evidence="8">
    <location>
        <begin position="60"/>
        <end position="120"/>
    </location>
</feature>
<evidence type="ECO:0000259" key="8">
    <source>
        <dbReference type="PROSITE" id="PS50071"/>
    </source>
</evidence>
<dbReference type="Pfam" id="PF00046">
    <property type="entry name" value="Homeodomain"/>
    <property type="match status" value="1"/>
</dbReference>
<dbReference type="GO" id="GO:0000981">
    <property type="term" value="F:DNA-binding transcription factor activity, RNA polymerase II-specific"/>
    <property type="evidence" value="ECO:0007669"/>
    <property type="project" value="InterPro"/>
</dbReference>
<evidence type="ECO:0000256" key="2">
    <source>
        <dbReference type="ARBA" id="ARBA00023125"/>
    </source>
</evidence>
<organism evidence="9 10">
    <name type="scientific">Amphibalanus amphitrite</name>
    <name type="common">Striped barnacle</name>
    <name type="synonym">Balanus amphitrite</name>
    <dbReference type="NCBI Taxonomy" id="1232801"/>
    <lineage>
        <taxon>Eukaryota</taxon>
        <taxon>Metazoa</taxon>
        <taxon>Ecdysozoa</taxon>
        <taxon>Arthropoda</taxon>
        <taxon>Crustacea</taxon>
        <taxon>Multicrustacea</taxon>
        <taxon>Cirripedia</taxon>
        <taxon>Thoracica</taxon>
        <taxon>Thoracicalcarea</taxon>
        <taxon>Balanomorpha</taxon>
        <taxon>Balanoidea</taxon>
        <taxon>Balanidae</taxon>
        <taxon>Amphibalaninae</taxon>
        <taxon>Amphibalanus</taxon>
    </lineage>
</organism>
<evidence type="ECO:0000256" key="4">
    <source>
        <dbReference type="ARBA" id="ARBA00023242"/>
    </source>
</evidence>
<evidence type="ECO:0000313" key="9">
    <source>
        <dbReference type="EMBL" id="KAF0297211.1"/>
    </source>
</evidence>
<reference evidence="9 10" key="1">
    <citation type="submission" date="2019-07" db="EMBL/GenBank/DDBJ databases">
        <title>Draft genome assembly of a fouling barnacle, Amphibalanus amphitrite (Darwin, 1854): The first reference genome for Thecostraca.</title>
        <authorList>
            <person name="Kim W."/>
        </authorList>
    </citation>
    <scope>NUCLEOTIDE SEQUENCE [LARGE SCALE GENOMIC DNA]</scope>
    <source>
        <strain evidence="9">SNU_AA5</strain>
        <tissue evidence="9">Soma without cirri and trophi</tissue>
    </source>
</reference>
<dbReference type="PANTHER" id="PTHR24329">
    <property type="entry name" value="HOMEOBOX PROTEIN ARISTALESS"/>
    <property type="match status" value="1"/>
</dbReference>
<evidence type="ECO:0000256" key="5">
    <source>
        <dbReference type="PROSITE-ProRule" id="PRU00108"/>
    </source>
</evidence>
<keyword evidence="3 5" id="KW-0371">Homeobox</keyword>
<evidence type="ECO:0000256" key="7">
    <source>
        <dbReference type="SAM" id="MobiDB-lite"/>
    </source>
</evidence>
<dbReference type="PROSITE" id="PS00027">
    <property type="entry name" value="HOMEOBOX_1"/>
    <property type="match status" value="1"/>
</dbReference>
<feature type="DNA-binding region" description="Homeobox" evidence="5">
    <location>
        <begin position="62"/>
        <end position="121"/>
    </location>
</feature>
<comment type="caution">
    <text evidence="9">The sequence shown here is derived from an EMBL/GenBank/DDBJ whole genome shotgun (WGS) entry which is preliminary data.</text>
</comment>
<gene>
    <name evidence="9" type="primary">arx_1</name>
    <name evidence="9" type="ORF">FJT64_005375</name>
</gene>
<dbReference type="CDD" id="cd00086">
    <property type="entry name" value="homeodomain"/>
    <property type="match status" value="1"/>
</dbReference>
<dbReference type="SUPFAM" id="SSF46689">
    <property type="entry name" value="Homeodomain-like"/>
    <property type="match status" value="1"/>
</dbReference>
<dbReference type="AlphaFoldDB" id="A0A6A4W5N6"/>
<evidence type="ECO:0000256" key="3">
    <source>
        <dbReference type="ARBA" id="ARBA00023155"/>
    </source>
</evidence>
<dbReference type="GO" id="GO:0005634">
    <property type="term" value="C:nucleus"/>
    <property type="evidence" value="ECO:0007669"/>
    <property type="project" value="UniProtKB-SubCell"/>
</dbReference>
<dbReference type="SMART" id="SM00389">
    <property type="entry name" value="HOX"/>
    <property type="match status" value="1"/>
</dbReference>
<dbReference type="InterPro" id="IPR017970">
    <property type="entry name" value="Homeobox_CS"/>
</dbReference>
<feature type="region of interest" description="Disordered" evidence="7">
    <location>
        <begin position="136"/>
        <end position="160"/>
    </location>
</feature>
<dbReference type="InterPro" id="IPR009057">
    <property type="entry name" value="Homeodomain-like_sf"/>
</dbReference>
<dbReference type="GO" id="GO:0000977">
    <property type="term" value="F:RNA polymerase II transcription regulatory region sequence-specific DNA binding"/>
    <property type="evidence" value="ECO:0007669"/>
    <property type="project" value="TreeGrafter"/>
</dbReference>
<dbReference type="OrthoDB" id="6159439at2759"/>
<dbReference type="PANTHER" id="PTHR24329:SF543">
    <property type="entry name" value="FI01017P-RELATED"/>
    <property type="match status" value="1"/>
</dbReference>
<dbReference type="InterPro" id="IPR050649">
    <property type="entry name" value="Paired_Homeobox_TFs"/>
</dbReference>
<keyword evidence="2 5" id="KW-0238">DNA-binding</keyword>
<proteinExistence type="predicted"/>
<dbReference type="FunFam" id="1.10.10.60:FF:000679">
    <property type="entry name" value="Homeobox protein aristaless"/>
    <property type="match status" value="1"/>
</dbReference>